<comment type="caution">
    <text evidence="15">The sequence shown here is derived from an EMBL/GenBank/DDBJ whole genome shotgun (WGS) entry which is preliminary data.</text>
</comment>
<name>A0A2G1QT11_9HYPH</name>
<accession>A0A2G1QT11</accession>
<dbReference type="InterPro" id="IPR003141">
    <property type="entry name" value="Pol/His_phosphatase_N"/>
</dbReference>
<dbReference type="GO" id="GO:0005737">
    <property type="term" value="C:cytoplasm"/>
    <property type="evidence" value="ECO:0007669"/>
    <property type="project" value="UniProtKB-SubCell"/>
</dbReference>
<dbReference type="InterPro" id="IPR029460">
    <property type="entry name" value="DNAPol_HHH"/>
</dbReference>
<feature type="domain" description="Polymerase/histidinol phosphatase N-terminal" evidence="14">
    <location>
        <begin position="5"/>
        <end position="72"/>
    </location>
</feature>
<keyword evidence="7 13" id="KW-0548">Nucleotidyltransferase</keyword>
<gene>
    <name evidence="13" type="primary">dnaE2</name>
    <name evidence="15" type="ORF">CSC94_00930</name>
</gene>
<evidence type="ECO:0000256" key="4">
    <source>
        <dbReference type="ARBA" id="ARBA00017273"/>
    </source>
</evidence>
<dbReference type="RefSeq" id="WP_099302823.1">
    <property type="nucleotide sequence ID" value="NZ_PDVP01000001.1"/>
</dbReference>
<dbReference type="Pfam" id="PF01336">
    <property type="entry name" value="tRNA_anti-codon"/>
    <property type="match status" value="1"/>
</dbReference>
<dbReference type="GO" id="GO:0006281">
    <property type="term" value="P:DNA repair"/>
    <property type="evidence" value="ECO:0007669"/>
    <property type="project" value="UniProtKB-UniRule"/>
</dbReference>
<dbReference type="Gene3D" id="1.10.150.870">
    <property type="match status" value="1"/>
</dbReference>
<evidence type="ECO:0000256" key="9">
    <source>
        <dbReference type="ARBA" id="ARBA00022763"/>
    </source>
</evidence>
<dbReference type="OrthoDB" id="9803237at2"/>
<dbReference type="CDD" id="cd04485">
    <property type="entry name" value="DnaE_OBF"/>
    <property type="match status" value="1"/>
</dbReference>
<evidence type="ECO:0000256" key="10">
    <source>
        <dbReference type="ARBA" id="ARBA00022932"/>
    </source>
</evidence>
<sequence>MQAYAEFACRSSFSFLEGASHPEELAVTAKRLGLSALGLADRNTVAGVVRLHQAAREAGLAFHPGARLVFADGAGPVLAYPRNRRGWGNLCRMLTAANMRGEKGAPVLETGDLMEWGEEMALACLDEPHRTDDDRLARLIALKDRFGTSLRLGLAPCFDGTHDRRLAAARLLAGKAGVPLMALADARFHAVGRRDLADVLAAIRLGQPVEKAGYGLAANGEAHLRGPQDMARLFQTCPGAIRETLRFAGELTFSLDELRHEYPDEPCGRSATPQEELARLAWEGADRRYPDGVPDRVKAQIRHELNLIAGLDYARYFLTVHDIVRFARSQGILCQGRGSAANSTVCFCIGITEVDPALTDLLFERFISPERREPPDIDVDFEHERREEVIQYIYAKYGRDRAGLAATVITYRARSALREVGKVLGLSADAISAMSGSVWGWSSADLGEREARAGGLDTQSPETAHVLRLATEILGFPRHLSQHVGGFVITKDRLDEVVPVTRSAMDGRTMVEWDKDDLDALGILKIDVLALGMLTCLSRGLKLLQAHYGEALTLATIPKEEEEIYAMICRADTLGVFQIESRAQMTMLPRLRPREFYDLVIEVAIVRPGPIQGDMVHPYLRRRQGKEAVTYPSRELEQVLGKTLGVPLFQEQAMKIAIVAAGFSPGEADRLRRAMATFRRVGTIHTFQAKMIEGMAANGYDREFAERCFRQIEGFGEYGFPESHAASFALLVYASCWLKARYPDVFCAAILNSQPMGFYAPAQLVRDAREHGVEVRPPDINHSGWDSTLEEDGFDPARIAPRHRSMAGVIRAGKAVRLGFRQIKGLGEADMAKLVAARGPGYDSVRDLWLRSGLGPSVIEKLAEADAFGSLGLDRRAALWAAQALDGGQAAEHLPLFDRPGTALRDREPDAHLPPMPPGEQVIHDYHSLSLSLKAHPLSFLRARLSAARIEPAGRLDSIPSGRFVDVCGLVLVRQRPGSAKGVVFMTLEDETGVANIIVWPKVLERFRPVVLGARLVRVAGRLQNESGVIHVVAQRLEDATPLLAGLSEESLLIESLANADEVRRPIEDMRAKVKPASRLGRLLKEEPALAGDLATLSRQARSVMPKGRNFH</sequence>
<dbReference type="InterPro" id="IPR023073">
    <property type="entry name" value="DnaE2"/>
</dbReference>
<dbReference type="HAMAP" id="MF_01902">
    <property type="entry name" value="DNApol_error_prone"/>
    <property type="match status" value="1"/>
</dbReference>
<dbReference type="InterPro" id="IPR004013">
    <property type="entry name" value="PHP_dom"/>
</dbReference>
<keyword evidence="8 13" id="KW-0235">DNA replication</keyword>
<comment type="similarity">
    <text evidence="2 13">Belongs to the DNA polymerase type-C family. DnaE2 subfamily.</text>
</comment>
<dbReference type="EMBL" id="PDVP01000001">
    <property type="protein sequence ID" value="PHP68600.1"/>
    <property type="molecule type" value="Genomic_DNA"/>
</dbReference>
<comment type="subcellular location">
    <subcellularLocation>
        <location evidence="1 13">Cytoplasm</location>
    </subcellularLocation>
</comment>
<dbReference type="Pfam" id="PF07733">
    <property type="entry name" value="DNA_pol3_alpha"/>
    <property type="match status" value="1"/>
</dbReference>
<evidence type="ECO:0000256" key="5">
    <source>
        <dbReference type="ARBA" id="ARBA00022490"/>
    </source>
</evidence>
<dbReference type="PANTHER" id="PTHR32294">
    <property type="entry name" value="DNA POLYMERASE III SUBUNIT ALPHA"/>
    <property type="match status" value="1"/>
</dbReference>
<dbReference type="Pfam" id="PF14579">
    <property type="entry name" value="HHH_6"/>
    <property type="match status" value="1"/>
</dbReference>
<dbReference type="NCBIfam" id="TIGR00594">
    <property type="entry name" value="polc"/>
    <property type="match status" value="1"/>
</dbReference>
<dbReference type="Gene3D" id="3.20.20.140">
    <property type="entry name" value="Metal-dependent hydrolases"/>
    <property type="match status" value="1"/>
</dbReference>
<dbReference type="InterPro" id="IPR004365">
    <property type="entry name" value="NA-bd_OB_tRNA"/>
</dbReference>
<organism evidence="15 16">
    <name type="scientific">Zhengella mangrovi</name>
    <dbReference type="NCBI Taxonomy" id="1982044"/>
    <lineage>
        <taxon>Bacteria</taxon>
        <taxon>Pseudomonadati</taxon>
        <taxon>Pseudomonadota</taxon>
        <taxon>Alphaproteobacteria</taxon>
        <taxon>Hyphomicrobiales</taxon>
        <taxon>Notoacmeibacteraceae</taxon>
        <taxon>Zhengella</taxon>
    </lineage>
</organism>
<dbReference type="Pfam" id="PF02811">
    <property type="entry name" value="PHP"/>
    <property type="match status" value="1"/>
</dbReference>
<evidence type="ECO:0000259" key="14">
    <source>
        <dbReference type="SMART" id="SM00481"/>
    </source>
</evidence>
<keyword evidence="9 13" id="KW-0227">DNA damage</keyword>
<dbReference type="CDD" id="cd07434">
    <property type="entry name" value="PHP_PolIIIA_DnaE2"/>
    <property type="match status" value="1"/>
</dbReference>
<comment type="function">
    <text evidence="13">DNA polymerase involved in damage-induced mutagenesis and translesion synthesis (TLS). It is not the major replicative DNA polymerase.</text>
</comment>
<dbReference type="GO" id="GO:0009432">
    <property type="term" value="P:SOS response"/>
    <property type="evidence" value="ECO:0007669"/>
    <property type="project" value="UniProtKB-ARBA"/>
</dbReference>
<dbReference type="GO" id="GO:0008408">
    <property type="term" value="F:3'-5' exonuclease activity"/>
    <property type="evidence" value="ECO:0007669"/>
    <property type="project" value="InterPro"/>
</dbReference>
<dbReference type="GO" id="GO:0003887">
    <property type="term" value="F:DNA-directed DNA polymerase activity"/>
    <property type="evidence" value="ECO:0007669"/>
    <property type="project" value="UniProtKB-UniRule"/>
</dbReference>
<dbReference type="NCBIfam" id="NF004225">
    <property type="entry name" value="PRK05672.1"/>
    <property type="match status" value="1"/>
</dbReference>
<dbReference type="GO" id="GO:0003676">
    <property type="term" value="F:nucleic acid binding"/>
    <property type="evidence" value="ECO:0007669"/>
    <property type="project" value="InterPro"/>
</dbReference>
<evidence type="ECO:0000256" key="7">
    <source>
        <dbReference type="ARBA" id="ARBA00022695"/>
    </source>
</evidence>
<evidence type="ECO:0000256" key="12">
    <source>
        <dbReference type="ARBA" id="ARBA00049244"/>
    </source>
</evidence>
<evidence type="ECO:0000313" key="16">
    <source>
        <dbReference type="Proteomes" id="UP000221168"/>
    </source>
</evidence>
<protein>
    <recommendedName>
        <fullName evidence="4 13">Error-prone DNA polymerase</fullName>
        <ecNumber evidence="3 13">2.7.7.7</ecNumber>
    </recommendedName>
</protein>
<proteinExistence type="inferred from homology"/>
<keyword evidence="5 13" id="KW-0963">Cytoplasm</keyword>
<keyword evidence="10 13" id="KW-0239">DNA-directed DNA polymerase</keyword>
<dbReference type="InterPro" id="IPR004805">
    <property type="entry name" value="DnaE2/DnaE/PolC"/>
</dbReference>
<evidence type="ECO:0000256" key="11">
    <source>
        <dbReference type="ARBA" id="ARBA00023204"/>
    </source>
</evidence>
<evidence type="ECO:0000256" key="1">
    <source>
        <dbReference type="ARBA" id="ARBA00004496"/>
    </source>
</evidence>
<evidence type="ECO:0000313" key="15">
    <source>
        <dbReference type="EMBL" id="PHP68600.1"/>
    </source>
</evidence>
<dbReference type="Pfam" id="PF17657">
    <property type="entry name" value="DNA_pol3_finger"/>
    <property type="match status" value="1"/>
</dbReference>
<comment type="catalytic activity">
    <reaction evidence="12 13">
        <text>DNA(n) + a 2'-deoxyribonucleoside 5'-triphosphate = DNA(n+1) + diphosphate</text>
        <dbReference type="Rhea" id="RHEA:22508"/>
        <dbReference type="Rhea" id="RHEA-COMP:17339"/>
        <dbReference type="Rhea" id="RHEA-COMP:17340"/>
        <dbReference type="ChEBI" id="CHEBI:33019"/>
        <dbReference type="ChEBI" id="CHEBI:61560"/>
        <dbReference type="ChEBI" id="CHEBI:173112"/>
        <dbReference type="EC" id="2.7.7.7"/>
    </reaction>
</comment>
<dbReference type="SMART" id="SM00481">
    <property type="entry name" value="POLIIIAc"/>
    <property type="match status" value="1"/>
</dbReference>
<dbReference type="FunFam" id="1.10.150.870:FF:000002">
    <property type="entry name" value="Error-prone DNA polymerase"/>
    <property type="match status" value="1"/>
</dbReference>
<keyword evidence="6 13" id="KW-0808">Transferase</keyword>
<evidence type="ECO:0000256" key="3">
    <source>
        <dbReference type="ARBA" id="ARBA00012417"/>
    </source>
</evidence>
<dbReference type="PANTHER" id="PTHR32294:SF4">
    <property type="entry name" value="ERROR-PRONE DNA POLYMERASE"/>
    <property type="match status" value="1"/>
</dbReference>
<evidence type="ECO:0000256" key="2">
    <source>
        <dbReference type="ARBA" id="ARBA00007391"/>
    </source>
</evidence>
<evidence type="ECO:0000256" key="13">
    <source>
        <dbReference type="HAMAP-Rule" id="MF_01902"/>
    </source>
</evidence>
<keyword evidence="11 13" id="KW-0234">DNA repair</keyword>
<dbReference type="GO" id="GO:0006260">
    <property type="term" value="P:DNA replication"/>
    <property type="evidence" value="ECO:0007669"/>
    <property type="project" value="UniProtKB-KW"/>
</dbReference>
<evidence type="ECO:0000256" key="8">
    <source>
        <dbReference type="ARBA" id="ARBA00022705"/>
    </source>
</evidence>
<dbReference type="Proteomes" id="UP000221168">
    <property type="component" value="Unassembled WGS sequence"/>
</dbReference>
<dbReference type="InterPro" id="IPR040982">
    <property type="entry name" value="DNA_pol3_finger"/>
</dbReference>
<evidence type="ECO:0000256" key="6">
    <source>
        <dbReference type="ARBA" id="ARBA00022679"/>
    </source>
</evidence>
<dbReference type="EC" id="2.7.7.7" evidence="3 13"/>
<dbReference type="AlphaFoldDB" id="A0A2G1QT11"/>
<dbReference type="InterPro" id="IPR011708">
    <property type="entry name" value="DNA_pol3_alpha_NTPase_dom"/>
</dbReference>
<keyword evidence="16" id="KW-1185">Reference proteome</keyword>
<reference evidence="15 16" key="1">
    <citation type="submission" date="2017-10" db="EMBL/GenBank/DDBJ databases">
        <title>Sedimentibacterium mangrovi gen. nov., sp. nov., a novel member of family Phyllobacteriacea isolated from mangrove sediment.</title>
        <authorList>
            <person name="Liao H."/>
            <person name="Tian Y."/>
        </authorList>
    </citation>
    <scope>NUCLEOTIDE SEQUENCE [LARGE SCALE GENOMIC DNA]</scope>
    <source>
        <strain evidence="15 16">X9-2-2</strain>
    </source>
</reference>